<dbReference type="GO" id="GO:0003677">
    <property type="term" value="F:DNA binding"/>
    <property type="evidence" value="ECO:0007669"/>
    <property type="project" value="InterPro"/>
</dbReference>
<evidence type="ECO:0000259" key="1">
    <source>
        <dbReference type="PROSITE" id="PS50943"/>
    </source>
</evidence>
<protein>
    <recommendedName>
        <fullName evidence="1">HTH cro/C1-type domain-containing protein</fullName>
    </recommendedName>
</protein>
<dbReference type="InterPro" id="IPR001387">
    <property type="entry name" value="Cro/C1-type_HTH"/>
</dbReference>
<dbReference type="EMBL" id="VSSQ01006580">
    <property type="protein sequence ID" value="MPM33174.1"/>
    <property type="molecule type" value="Genomic_DNA"/>
</dbReference>
<gene>
    <name evidence="2" type="ORF">SDC9_79743</name>
</gene>
<dbReference type="SMART" id="SM00530">
    <property type="entry name" value="HTH_XRE"/>
    <property type="match status" value="1"/>
</dbReference>
<dbReference type="Pfam" id="PF01381">
    <property type="entry name" value="HTH_3"/>
    <property type="match status" value="1"/>
</dbReference>
<dbReference type="InterPro" id="IPR010982">
    <property type="entry name" value="Lambda_DNA-bd_dom_sf"/>
</dbReference>
<dbReference type="CDD" id="cd00093">
    <property type="entry name" value="HTH_XRE"/>
    <property type="match status" value="1"/>
</dbReference>
<dbReference type="SUPFAM" id="SSF47413">
    <property type="entry name" value="lambda repressor-like DNA-binding domains"/>
    <property type="match status" value="1"/>
</dbReference>
<comment type="caution">
    <text evidence="2">The sequence shown here is derived from an EMBL/GenBank/DDBJ whole genome shotgun (WGS) entry which is preliminary data.</text>
</comment>
<proteinExistence type="predicted"/>
<sequence>MKFSDKVKYVRMKLELSQESLAKELGVSYSTVSRWERENRDPQMAMLGKFYNFCEKKEIYFEADKNQ</sequence>
<evidence type="ECO:0000313" key="2">
    <source>
        <dbReference type="EMBL" id="MPM33174.1"/>
    </source>
</evidence>
<reference evidence="2" key="1">
    <citation type="submission" date="2019-08" db="EMBL/GenBank/DDBJ databases">
        <authorList>
            <person name="Kucharzyk K."/>
            <person name="Murdoch R.W."/>
            <person name="Higgins S."/>
            <person name="Loffler F."/>
        </authorList>
    </citation>
    <scope>NUCLEOTIDE SEQUENCE</scope>
</reference>
<dbReference type="PROSITE" id="PS50943">
    <property type="entry name" value="HTH_CROC1"/>
    <property type="match status" value="1"/>
</dbReference>
<organism evidence="2">
    <name type="scientific">bioreactor metagenome</name>
    <dbReference type="NCBI Taxonomy" id="1076179"/>
    <lineage>
        <taxon>unclassified sequences</taxon>
        <taxon>metagenomes</taxon>
        <taxon>ecological metagenomes</taxon>
    </lineage>
</organism>
<dbReference type="Gene3D" id="1.10.260.40">
    <property type="entry name" value="lambda repressor-like DNA-binding domains"/>
    <property type="match status" value="1"/>
</dbReference>
<dbReference type="AlphaFoldDB" id="A0A644Z4Z8"/>
<name>A0A644Z4Z8_9ZZZZ</name>
<feature type="domain" description="HTH cro/C1-type" evidence="1">
    <location>
        <begin position="7"/>
        <end position="61"/>
    </location>
</feature>
<accession>A0A644Z4Z8</accession>